<name>A0A5A7MX42_9PROT</name>
<evidence type="ECO:0000313" key="1">
    <source>
        <dbReference type="EMBL" id="GER00512.1"/>
    </source>
</evidence>
<dbReference type="InterPro" id="IPR011051">
    <property type="entry name" value="RmlC_Cupin_sf"/>
</dbReference>
<comment type="caution">
    <text evidence="1">The sequence shown here is derived from an EMBL/GenBank/DDBJ whole genome shotgun (WGS) entry which is preliminary data.</text>
</comment>
<dbReference type="AlphaFoldDB" id="A0A5A7MX42"/>
<keyword evidence="2" id="KW-1185">Reference proteome</keyword>
<proteinExistence type="predicted"/>
<dbReference type="Proteomes" id="UP000325187">
    <property type="component" value="Unassembled WGS sequence"/>
</dbReference>
<dbReference type="SUPFAM" id="SSF51182">
    <property type="entry name" value="RmlC-like cupins"/>
    <property type="match status" value="1"/>
</dbReference>
<organism evidence="1 2">
    <name type="scientific">Iodidimonas gelatinilytica</name>
    <dbReference type="NCBI Taxonomy" id="1236966"/>
    <lineage>
        <taxon>Bacteria</taxon>
        <taxon>Pseudomonadati</taxon>
        <taxon>Pseudomonadota</taxon>
        <taxon>Alphaproteobacteria</taxon>
        <taxon>Iodidimonadales</taxon>
        <taxon>Iodidimonadaceae</taxon>
        <taxon>Iodidimonas</taxon>
    </lineage>
</organism>
<protein>
    <submittedName>
        <fullName evidence="1">Uncharacterized protein</fullName>
    </submittedName>
</protein>
<gene>
    <name evidence="1" type="ORF">JCM17845_11350</name>
</gene>
<dbReference type="EMBL" id="BKCM01000004">
    <property type="protein sequence ID" value="GER00512.1"/>
    <property type="molecule type" value="Genomic_DNA"/>
</dbReference>
<reference evidence="1 2" key="1">
    <citation type="submission" date="2019-09" db="EMBL/GenBank/DDBJ databases">
        <title>NBRP : Genome information of microbial organism related human and environment.</title>
        <authorList>
            <person name="Hattori M."/>
            <person name="Oshima K."/>
            <person name="Inaba H."/>
            <person name="Suda W."/>
            <person name="Sakamoto M."/>
            <person name="Iino T."/>
            <person name="Kitahara M."/>
            <person name="Oshida Y."/>
            <person name="Iida T."/>
            <person name="Kudo T."/>
            <person name="Itoh T."/>
            <person name="Ohkuma M."/>
        </authorList>
    </citation>
    <scope>NUCLEOTIDE SEQUENCE [LARGE SCALE GENOMIC DNA]</scope>
    <source>
        <strain evidence="1 2">Mie-1</strain>
    </source>
</reference>
<sequence>MMVEATNSSYQLPDKGLVGPHAIFDPAILDTPRIDDAFKAQQTEDEWRVLVKRRNQLTTITYPFNRWMPWVGKGI</sequence>
<accession>A0A5A7MX42</accession>
<evidence type="ECO:0000313" key="2">
    <source>
        <dbReference type="Proteomes" id="UP000325187"/>
    </source>
</evidence>